<evidence type="ECO:0000256" key="1">
    <source>
        <dbReference type="ARBA" id="ARBA00022603"/>
    </source>
</evidence>
<dbReference type="SUPFAM" id="SSF53335">
    <property type="entry name" value="S-adenosyl-L-methionine-dependent methyltransferases"/>
    <property type="match status" value="1"/>
</dbReference>
<evidence type="ECO:0000256" key="2">
    <source>
        <dbReference type="ARBA" id="ARBA00022679"/>
    </source>
</evidence>
<keyword evidence="6" id="KW-1185">Reference proteome</keyword>
<dbReference type="InterPro" id="IPR013216">
    <property type="entry name" value="Methyltransf_11"/>
</dbReference>
<feature type="domain" description="Methyltransferase type 11" evidence="4">
    <location>
        <begin position="47"/>
        <end position="141"/>
    </location>
</feature>
<protein>
    <submittedName>
        <fullName evidence="5">Methyltransferase domain-containing protein</fullName>
    </submittedName>
</protein>
<dbReference type="Proteomes" id="UP000611796">
    <property type="component" value="Unassembled WGS sequence"/>
</dbReference>
<keyword evidence="2" id="KW-0808">Transferase</keyword>
<dbReference type="PANTHER" id="PTHR43464:SF19">
    <property type="entry name" value="UBIQUINONE BIOSYNTHESIS O-METHYLTRANSFERASE, MITOCHONDRIAL"/>
    <property type="match status" value="1"/>
</dbReference>
<evidence type="ECO:0000259" key="4">
    <source>
        <dbReference type="Pfam" id="PF08241"/>
    </source>
</evidence>
<dbReference type="Gene3D" id="3.40.50.150">
    <property type="entry name" value="Vaccinia Virus protein VP39"/>
    <property type="match status" value="1"/>
</dbReference>
<keyword evidence="1 5" id="KW-0489">Methyltransferase</keyword>
<dbReference type="EMBL" id="JACRWD010000001">
    <property type="protein sequence ID" value="MBC6003411.1"/>
    <property type="molecule type" value="Genomic_DNA"/>
</dbReference>
<organism evidence="5 6">
    <name type="scientific">Paeniclostridium hominis</name>
    <dbReference type="NCBI Taxonomy" id="2764329"/>
    <lineage>
        <taxon>Bacteria</taxon>
        <taxon>Bacillati</taxon>
        <taxon>Bacillota</taxon>
        <taxon>Clostridia</taxon>
        <taxon>Peptostreptococcales</taxon>
        <taxon>Peptostreptococcaceae</taxon>
        <taxon>Paeniclostridium</taxon>
    </lineage>
</organism>
<dbReference type="RefSeq" id="WP_187005667.1">
    <property type="nucleotide sequence ID" value="NZ_JACRWD010000001.1"/>
</dbReference>
<accession>A0ABR7K305</accession>
<comment type="caution">
    <text evidence="5">The sequence shown here is derived from an EMBL/GenBank/DDBJ whole genome shotgun (WGS) entry which is preliminary data.</text>
</comment>
<name>A0ABR7K305_9FIRM</name>
<evidence type="ECO:0000256" key="3">
    <source>
        <dbReference type="ARBA" id="ARBA00022691"/>
    </source>
</evidence>
<dbReference type="CDD" id="cd02440">
    <property type="entry name" value="AdoMet_MTases"/>
    <property type="match status" value="1"/>
</dbReference>
<sequence>MKQNKYDDNEFFKKYSQMDRSTKGLESAGEWHILKNMFPLFKGKKVLDLGCGFGWHCRYAAEQGAASVLGIDISKNMLNRAKENTNYNNIEYRCISIEDINFSKEKFDIVISSLVFHYIKDFDKICKIIYNSMNDNGDFIFSVEHPIFTSNETQDWNYSKDGDILNWPIDNYQSEGIRNTKFLGEDVIKYHRTFENYINTLIKTGFNIIQISEPVPSKHMVDENPYFKNEFKRPMFLMISAKKR</sequence>
<gene>
    <name evidence="5" type="ORF">H8891_06325</name>
</gene>
<keyword evidence="3" id="KW-0949">S-adenosyl-L-methionine</keyword>
<proteinExistence type="predicted"/>
<dbReference type="GO" id="GO:0032259">
    <property type="term" value="P:methylation"/>
    <property type="evidence" value="ECO:0007669"/>
    <property type="project" value="UniProtKB-KW"/>
</dbReference>
<dbReference type="PANTHER" id="PTHR43464">
    <property type="entry name" value="METHYLTRANSFERASE"/>
    <property type="match status" value="1"/>
</dbReference>
<dbReference type="InterPro" id="IPR029063">
    <property type="entry name" value="SAM-dependent_MTases_sf"/>
</dbReference>
<dbReference type="Pfam" id="PF08241">
    <property type="entry name" value="Methyltransf_11"/>
    <property type="match status" value="1"/>
</dbReference>
<evidence type="ECO:0000313" key="6">
    <source>
        <dbReference type="Proteomes" id="UP000611796"/>
    </source>
</evidence>
<dbReference type="GO" id="GO:0008168">
    <property type="term" value="F:methyltransferase activity"/>
    <property type="evidence" value="ECO:0007669"/>
    <property type="project" value="UniProtKB-KW"/>
</dbReference>
<evidence type="ECO:0000313" key="5">
    <source>
        <dbReference type="EMBL" id="MBC6003411.1"/>
    </source>
</evidence>
<reference evidence="5 6" key="1">
    <citation type="submission" date="2020-08" db="EMBL/GenBank/DDBJ databases">
        <authorList>
            <person name="Liu C."/>
            <person name="Sun Q."/>
        </authorList>
    </citation>
    <scope>NUCLEOTIDE SEQUENCE [LARGE SCALE GENOMIC DNA]</scope>
    <source>
        <strain evidence="5 6">NSJ-45</strain>
    </source>
</reference>